<keyword evidence="2" id="KW-1185">Reference proteome</keyword>
<gene>
    <name evidence="1" type="ORF">Q2T52_16690</name>
</gene>
<comment type="caution">
    <text evidence="1">The sequence shown here is derived from an EMBL/GenBank/DDBJ whole genome shotgun (WGS) entry which is preliminary data.</text>
</comment>
<evidence type="ECO:0000313" key="2">
    <source>
        <dbReference type="Proteomes" id="UP001169006"/>
    </source>
</evidence>
<dbReference type="PIRSF" id="PIRSF031878">
    <property type="entry name" value="UCP031878"/>
    <property type="match status" value="1"/>
</dbReference>
<dbReference type="EMBL" id="JAUKWQ010000005">
    <property type="protein sequence ID" value="MDO1583726.1"/>
    <property type="molecule type" value="Genomic_DNA"/>
</dbReference>
<dbReference type="RefSeq" id="WP_302077924.1">
    <property type="nucleotide sequence ID" value="NZ_JAUKWQ010000005.1"/>
</dbReference>
<dbReference type="Pfam" id="PF07310">
    <property type="entry name" value="PAS_5"/>
    <property type="match status" value="1"/>
</dbReference>
<dbReference type="InterPro" id="IPR009922">
    <property type="entry name" value="DUF1457"/>
</dbReference>
<sequence>MQNDRSYEIFTYWDSLRRGGAAPFRSAVQPSALGKTLPDLFILKAEGPYLRFRLAGTRMCDRLGGELRGSLFDDLWEIKSADTAAEAVLAALRTERAMIASVIGTDIEGIETAFEMLFLPLKSSNLLTERILGSFLPSDKQQMRGTICTLRIIDWRPVLENARRSSAYLARQSVIQRLLSAALEGKANRADPLN</sequence>
<reference evidence="1" key="2">
    <citation type="submission" date="2023-07" db="EMBL/GenBank/DDBJ databases">
        <authorList>
            <person name="Sun H."/>
        </authorList>
    </citation>
    <scope>NUCLEOTIDE SEQUENCE</scope>
    <source>
        <strain evidence="1">05753</strain>
    </source>
</reference>
<proteinExistence type="predicted"/>
<dbReference type="Proteomes" id="UP001169006">
    <property type="component" value="Unassembled WGS sequence"/>
</dbReference>
<reference evidence="1" key="1">
    <citation type="journal article" date="2015" name="Int. J. Syst. Evol. Microbiol.">
        <title>Rhizobium oryzicola sp. nov., potential plant-growth-promoting endophytic bacteria isolated from rice roots.</title>
        <authorList>
            <person name="Zhang X.X."/>
            <person name="Gao J.S."/>
            <person name="Cao Y.H."/>
            <person name="Sheirdil R.A."/>
            <person name="Wang X.C."/>
            <person name="Zhang L."/>
        </authorList>
    </citation>
    <scope>NUCLEOTIDE SEQUENCE</scope>
    <source>
        <strain evidence="1">05753</strain>
    </source>
</reference>
<organism evidence="1 2">
    <name type="scientific">Rhizobium oryzicola</name>
    <dbReference type="NCBI Taxonomy" id="1232668"/>
    <lineage>
        <taxon>Bacteria</taxon>
        <taxon>Pseudomonadati</taxon>
        <taxon>Pseudomonadota</taxon>
        <taxon>Alphaproteobacteria</taxon>
        <taxon>Hyphomicrobiales</taxon>
        <taxon>Rhizobiaceae</taxon>
        <taxon>Rhizobium/Agrobacterium group</taxon>
        <taxon>Rhizobium</taxon>
    </lineage>
</organism>
<name>A0ABT8SZC7_9HYPH</name>
<protein>
    <submittedName>
        <fullName evidence="1">PAS domain-containing protein</fullName>
    </submittedName>
</protein>
<evidence type="ECO:0000313" key="1">
    <source>
        <dbReference type="EMBL" id="MDO1583726.1"/>
    </source>
</evidence>
<accession>A0ABT8SZC7</accession>